<keyword evidence="8" id="KW-0808">Transferase</keyword>
<evidence type="ECO:0000256" key="5">
    <source>
        <dbReference type="ARBA" id="ARBA00023136"/>
    </source>
</evidence>
<evidence type="ECO:0000313" key="9">
    <source>
        <dbReference type="Proteomes" id="UP000283530"/>
    </source>
</evidence>
<dbReference type="GO" id="GO:0016020">
    <property type="term" value="C:membrane"/>
    <property type="evidence" value="ECO:0007669"/>
    <property type="project" value="UniProtKB-SubCell"/>
</dbReference>
<dbReference type="PANTHER" id="PTHR48060:SF24">
    <property type="entry name" value="NON-SPECIFIC SERINE_THREONINE PROTEIN KINASE"/>
    <property type="match status" value="1"/>
</dbReference>
<dbReference type="InterPro" id="IPR053211">
    <property type="entry name" value="DNA_repair-toleration"/>
</dbReference>
<organism evidence="8 9">
    <name type="scientific">Cinnamomum micranthum f. kanehirae</name>
    <dbReference type="NCBI Taxonomy" id="337451"/>
    <lineage>
        <taxon>Eukaryota</taxon>
        <taxon>Viridiplantae</taxon>
        <taxon>Streptophyta</taxon>
        <taxon>Embryophyta</taxon>
        <taxon>Tracheophyta</taxon>
        <taxon>Spermatophyta</taxon>
        <taxon>Magnoliopsida</taxon>
        <taxon>Magnoliidae</taxon>
        <taxon>Laurales</taxon>
        <taxon>Lauraceae</taxon>
        <taxon>Cinnamomum</taxon>
    </lineage>
</organism>
<evidence type="ECO:0000256" key="6">
    <source>
        <dbReference type="SAM" id="SignalP"/>
    </source>
</evidence>
<comment type="subcellular location">
    <subcellularLocation>
        <location evidence="1">Membrane</location>
    </subcellularLocation>
</comment>
<dbReference type="Proteomes" id="UP000283530">
    <property type="component" value="Unassembled WGS sequence"/>
</dbReference>
<evidence type="ECO:0000259" key="7">
    <source>
        <dbReference type="Pfam" id="PF08263"/>
    </source>
</evidence>
<keyword evidence="3 6" id="KW-0732">Signal</keyword>
<dbReference type="Gene3D" id="3.80.10.10">
    <property type="entry name" value="Ribonuclease Inhibitor"/>
    <property type="match status" value="1"/>
</dbReference>
<dbReference type="GO" id="GO:0016301">
    <property type="term" value="F:kinase activity"/>
    <property type="evidence" value="ECO:0007669"/>
    <property type="project" value="UniProtKB-KW"/>
</dbReference>
<dbReference type="AlphaFoldDB" id="A0A443Q3P8"/>
<proteinExistence type="predicted"/>
<keyword evidence="8" id="KW-0418">Kinase</keyword>
<dbReference type="Pfam" id="PF00560">
    <property type="entry name" value="LRR_1"/>
    <property type="match status" value="2"/>
</dbReference>
<dbReference type="PANTHER" id="PTHR48060">
    <property type="entry name" value="DNA DAMAGE-REPAIR/TOLERATION PROTEIN DRT100"/>
    <property type="match status" value="1"/>
</dbReference>
<comment type="caution">
    <text evidence="8">The sequence shown here is derived from an EMBL/GenBank/DDBJ whole genome shotgun (WGS) entry which is preliminary data.</text>
</comment>
<keyword evidence="2" id="KW-0433">Leucine-rich repeat</keyword>
<dbReference type="SUPFAM" id="SSF52058">
    <property type="entry name" value="L domain-like"/>
    <property type="match status" value="1"/>
</dbReference>
<reference evidence="8 9" key="1">
    <citation type="journal article" date="2019" name="Nat. Plants">
        <title>Stout camphor tree genome fills gaps in understanding of flowering plant genome evolution.</title>
        <authorList>
            <person name="Chaw S.M."/>
            <person name="Liu Y.C."/>
            <person name="Wu Y.W."/>
            <person name="Wang H.Y."/>
            <person name="Lin C.I."/>
            <person name="Wu C.S."/>
            <person name="Ke H.M."/>
            <person name="Chang L.Y."/>
            <person name="Hsu C.Y."/>
            <person name="Yang H.T."/>
            <person name="Sudianto E."/>
            <person name="Hsu M.H."/>
            <person name="Wu K.P."/>
            <person name="Wang L.N."/>
            <person name="Leebens-Mack J.H."/>
            <person name="Tsai I.J."/>
        </authorList>
    </citation>
    <scope>NUCLEOTIDE SEQUENCE [LARGE SCALE GENOMIC DNA]</scope>
    <source>
        <strain evidence="9">cv. Chaw 1501</strain>
        <tissue evidence="8">Young leaves</tissue>
    </source>
</reference>
<protein>
    <submittedName>
        <fullName evidence="8">MDIS1-interacting receptor like kinase 2-like protein</fullName>
    </submittedName>
</protein>
<dbReference type="STRING" id="337451.A0A443Q3P8"/>
<evidence type="ECO:0000256" key="3">
    <source>
        <dbReference type="ARBA" id="ARBA00022729"/>
    </source>
</evidence>
<keyword evidence="4" id="KW-0677">Repeat</keyword>
<dbReference type="InterPro" id="IPR013210">
    <property type="entry name" value="LRR_N_plant-typ"/>
</dbReference>
<accession>A0A443Q3P8</accession>
<dbReference type="InterPro" id="IPR001611">
    <property type="entry name" value="Leu-rich_rpt"/>
</dbReference>
<dbReference type="EMBL" id="QPKB01000014">
    <property type="protein sequence ID" value="RWR97618.1"/>
    <property type="molecule type" value="Genomic_DNA"/>
</dbReference>
<evidence type="ECO:0000313" key="8">
    <source>
        <dbReference type="EMBL" id="RWR97618.1"/>
    </source>
</evidence>
<dbReference type="FunFam" id="3.80.10.10:FF:000400">
    <property type="entry name" value="Nuclear pore complex protein NUP107"/>
    <property type="match status" value="1"/>
</dbReference>
<keyword evidence="8" id="KW-0675">Receptor</keyword>
<sequence length="232" mass="25486">MSKLHTQHLLLLLFLRLLIKKITTATEVKALVKWKTSLTSSESLSSWSLSNATNLCHWTGVICDATGSVAKIILPNSTLTSTLNELDFASFANLIQLKIHLNLLVEMLPSNTSTLSKLTHLDLSGNNFTQPFPSSIGRLSELQDLQLYNNSLSGLLNLQKACRFDFGSNYLESPESTASANMPVVIFLALNLNKMTSEFPPFILNCSTLTHLDLSQNQLNGPIPALLATKLN</sequence>
<dbReference type="InterPro" id="IPR032675">
    <property type="entry name" value="LRR_dom_sf"/>
</dbReference>
<keyword evidence="5" id="KW-0472">Membrane</keyword>
<gene>
    <name evidence="8" type="ORF">CKAN_02706200</name>
</gene>
<name>A0A443Q3P8_9MAGN</name>
<feature type="chain" id="PRO_5019562012" evidence="6">
    <location>
        <begin position="26"/>
        <end position="232"/>
    </location>
</feature>
<feature type="domain" description="Leucine-rich repeat-containing N-terminal plant-type" evidence="7">
    <location>
        <begin position="26"/>
        <end position="64"/>
    </location>
</feature>
<evidence type="ECO:0000256" key="1">
    <source>
        <dbReference type="ARBA" id="ARBA00004370"/>
    </source>
</evidence>
<dbReference type="OrthoDB" id="676979at2759"/>
<evidence type="ECO:0000256" key="2">
    <source>
        <dbReference type="ARBA" id="ARBA00022614"/>
    </source>
</evidence>
<feature type="signal peptide" evidence="6">
    <location>
        <begin position="1"/>
        <end position="25"/>
    </location>
</feature>
<keyword evidence="9" id="KW-1185">Reference proteome</keyword>
<evidence type="ECO:0000256" key="4">
    <source>
        <dbReference type="ARBA" id="ARBA00022737"/>
    </source>
</evidence>
<dbReference type="Pfam" id="PF08263">
    <property type="entry name" value="LRRNT_2"/>
    <property type="match status" value="1"/>
</dbReference>